<proteinExistence type="predicted"/>
<organism evidence="2 3">
    <name type="scientific">Candidatus Kerfeldbacteria bacterium RIFCSPHIGHO2_02_FULL_42_14</name>
    <dbReference type="NCBI Taxonomy" id="1798540"/>
    <lineage>
        <taxon>Bacteria</taxon>
        <taxon>Candidatus Kerfeldiibacteriota</taxon>
    </lineage>
</organism>
<evidence type="ECO:0000313" key="3">
    <source>
        <dbReference type="Proteomes" id="UP000177165"/>
    </source>
</evidence>
<dbReference type="InterPro" id="IPR011051">
    <property type="entry name" value="RmlC_Cupin_sf"/>
</dbReference>
<evidence type="ECO:0000313" key="2">
    <source>
        <dbReference type="EMBL" id="OGY78802.1"/>
    </source>
</evidence>
<dbReference type="Gene3D" id="3.90.79.10">
    <property type="entry name" value="Nucleoside Triphosphate Pyrophosphohydrolase"/>
    <property type="match status" value="1"/>
</dbReference>
<accession>A0A1G2APH4</accession>
<dbReference type="AlphaFoldDB" id="A0A1G2APH4"/>
<dbReference type="InterPro" id="IPR014710">
    <property type="entry name" value="RmlC-like_jellyroll"/>
</dbReference>
<protein>
    <recommendedName>
        <fullName evidence="1">Nudix hydrolase domain-containing protein</fullName>
    </recommendedName>
</protein>
<evidence type="ECO:0000259" key="1">
    <source>
        <dbReference type="Pfam" id="PF00293"/>
    </source>
</evidence>
<dbReference type="InterPro" id="IPR000086">
    <property type="entry name" value="NUDIX_hydrolase_dom"/>
</dbReference>
<dbReference type="EMBL" id="MHKB01000012">
    <property type="protein sequence ID" value="OGY78802.1"/>
    <property type="molecule type" value="Genomic_DNA"/>
</dbReference>
<dbReference type="Proteomes" id="UP000177165">
    <property type="component" value="Unassembled WGS sequence"/>
</dbReference>
<reference evidence="2 3" key="1">
    <citation type="journal article" date="2016" name="Nat. Commun.">
        <title>Thousands of microbial genomes shed light on interconnected biogeochemical processes in an aquifer system.</title>
        <authorList>
            <person name="Anantharaman K."/>
            <person name="Brown C.T."/>
            <person name="Hug L.A."/>
            <person name="Sharon I."/>
            <person name="Castelle C.J."/>
            <person name="Probst A.J."/>
            <person name="Thomas B.C."/>
            <person name="Singh A."/>
            <person name="Wilkins M.J."/>
            <person name="Karaoz U."/>
            <person name="Brodie E.L."/>
            <person name="Williams K.H."/>
            <person name="Hubbard S.S."/>
            <person name="Banfield J.F."/>
        </authorList>
    </citation>
    <scope>NUCLEOTIDE SEQUENCE [LARGE SCALE GENOMIC DNA]</scope>
</reference>
<dbReference type="STRING" id="1798540.A3B74_03385"/>
<dbReference type="Pfam" id="PF00293">
    <property type="entry name" value="NUDIX"/>
    <property type="match status" value="1"/>
</dbReference>
<name>A0A1G2APH4_9BACT</name>
<feature type="domain" description="Nudix hydrolase" evidence="1">
    <location>
        <begin position="39"/>
        <end position="135"/>
    </location>
</feature>
<dbReference type="SUPFAM" id="SSF55811">
    <property type="entry name" value="Nudix"/>
    <property type="match status" value="1"/>
</dbReference>
<sequence>MEILTRSYTETGYQTSPAVFLPDDEYGRALQCCIPACTDIVPINTRERIIYLARRALKPMTGWWWIGGRMTAPETKEEAVARNFQRETGLELTHERFQLAAVFDYRWKNRAQAPQDIGCHMFGYTFTVELTTTERTFVSANLNKEFETSAGLTSFNRERLVDAQVFPAILDLYDHVFPPVEEVECELLQTVSSDSRREICEFGFASAAIQDFTIYDGSRPLGQHYHRKKFEVFYFLEGGGLIWTAHVSTDGKIIGPIQQFKVEPGVVIKIPPFHTHRLDLVPNTRFVAFSSKPFDADDMPGCPIVL</sequence>
<dbReference type="InterPro" id="IPR015797">
    <property type="entry name" value="NUDIX_hydrolase-like_dom_sf"/>
</dbReference>
<comment type="caution">
    <text evidence="2">The sequence shown here is derived from an EMBL/GenBank/DDBJ whole genome shotgun (WGS) entry which is preliminary data.</text>
</comment>
<dbReference type="SUPFAM" id="SSF51182">
    <property type="entry name" value="RmlC-like cupins"/>
    <property type="match status" value="1"/>
</dbReference>
<gene>
    <name evidence="2" type="ORF">A3B74_03385</name>
</gene>
<dbReference type="Gene3D" id="2.60.120.10">
    <property type="entry name" value="Jelly Rolls"/>
    <property type="match status" value="1"/>
</dbReference>